<dbReference type="Proteomes" id="UP000663833">
    <property type="component" value="Unassembled WGS sequence"/>
</dbReference>
<evidence type="ECO:0000256" key="11">
    <source>
        <dbReference type="SAM" id="MobiDB-lite"/>
    </source>
</evidence>
<comment type="caution">
    <text evidence="12">The sequence shown here is derived from an EMBL/GenBank/DDBJ whole genome shotgun (WGS) entry which is preliminary data.</text>
</comment>
<dbReference type="EC" id="2.4.2.31" evidence="10"/>
<gene>
    <name evidence="12" type="ORF">LUA448_LOCUS6770</name>
</gene>
<dbReference type="GO" id="GO:0090729">
    <property type="term" value="F:toxin activity"/>
    <property type="evidence" value="ECO:0007669"/>
    <property type="project" value="UniProtKB-KW"/>
</dbReference>
<evidence type="ECO:0000256" key="8">
    <source>
        <dbReference type="ARBA" id="ARBA00023026"/>
    </source>
</evidence>
<evidence type="ECO:0000256" key="1">
    <source>
        <dbReference type="ARBA" id="ARBA00004613"/>
    </source>
</evidence>
<keyword evidence="3" id="KW-0964">Secreted</keyword>
<reference evidence="12" key="1">
    <citation type="submission" date="2021-02" db="EMBL/GenBank/DDBJ databases">
        <authorList>
            <person name="Nowell W R."/>
        </authorList>
    </citation>
    <scope>NUCLEOTIDE SEQUENCE</scope>
</reference>
<dbReference type="Gene3D" id="3.90.176.10">
    <property type="entry name" value="Toxin ADP-ribosyltransferase, Chain A, domain 1"/>
    <property type="match status" value="1"/>
</dbReference>
<evidence type="ECO:0000256" key="3">
    <source>
        <dbReference type="ARBA" id="ARBA00022525"/>
    </source>
</evidence>
<proteinExistence type="inferred from homology"/>
<feature type="compositionally biased region" description="Basic and acidic residues" evidence="11">
    <location>
        <begin position="281"/>
        <end position="290"/>
    </location>
</feature>
<dbReference type="InterPro" id="IPR000768">
    <property type="entry name" value="ART"/>
</dbReference>
<keyword evidence="6 10" id="KW-0808">Transferase</keyword>
<evidence type="ECO:0000256" key="9">
    <source>
        <dbReference type="ARBA" id="ARBA00047597"/>
    </source>
</evidence>
<evidence type="ECO:0000256" key="4">
    <source>
        <dbReference type="ARBA" id="ARBA00022656"/>
    </source>
</evidence>
<dbReference type="InterPro" id="IPR050999">
    <property type="entry name" value="ADP-ribosyltransferase_ARG"/>
</dbReference>
<dbReference type="AlphaFoldDB" id="A0A817SA11"/>
<evidence type="ECO:0000256" key="10">
    <source>
        <dbReference type="RuleBase" id="RU361228"/>
    </source>
</evidence>
<dbReference type="Pfam" id="PF01129">
    <property type="entry name" value="ART"/>
    <property type="match status" value="1"/>
</dbReference>
<keyword evidence="5 10" id="KW-0328">Glycosyltransferase</keyword>
<feature type="non-terminal residue" evidence="12">
    <location>
        <position position="1"/>
    </location>
</feature>
<keyword evidence="10" id="KW-0521">NADP</keyword>
<sequence>ISNFQMAESNTTRKYCSLRVVDVGSLPEKMLAPIEGYENMPLVTLEEAVQPLAGIVPKVKRNVKIVKQNCQQPKDGLTIDQSASIMLYTYESTPHEDSLYVKLNEILRSEQRQNLIPWFRYLRLILTALACLPSECCSVFRGIRNNSSTDYPEGKSFVWWGFSSCTSSVKVLENALFFGKTGKRTLFEIKSITAKDIRKHSFMPGEDELLLLPARKFQVKSCLNSGNELHIVQLIEVTPEYELLEPVPLPDPFNTLQRISQVRYQPTVATVKLKIKPSSGDSKENHEKVKFNLNTKSNGQS</sequence>
<evidence type="ECO:0000256" key="6">
    <source>
        <dbReference type="ARBA" id="ARBA00022679"/>
    </source>
</evidence>
<comment type="similarity">
    <text evidence="2 10">Belongs to the Arg-specific ADP-ribosyltransferase family.</text>
</comment>
<dbReference type="GO" id="GO:0016779">
    <property type="term" value="F:nucleotidyltransferase activity"/>
    <property type="evidence" value="ECO:0007669"/>
    <property type="project" value="UniProtKB-KW"/>
</dbReference>
<keyword evidence="7" id="KW-0548">Nucleotidyltransferase</keyword>
<dbReference type="SUPFAM" id="SSF56399">
    <property type="entry name" value="ADP-ribosylation"/>
    <property type="match status" value="1"/>
</dbReference>
<evidence type="ECO:0000256" key="5">
    <source>
        <dbReference type="ARBA" id="ARBA00022676"/>
    </source>
</evidence>
<dbReference type="GO" id="GO:0106274">
    <property type="term" value="F:NAD+-protein-arginine ADP-ribosyltransferase activity"/>
    <property type="evidence" value="ECO:0007669"/>
    <property type="project" value="UniProtKB-EC"/>
</dbReference>
<keyword evidence="4" id="KW-0800">Toxin</keyword>
<evidence type="ECO:0000313" key="13">
    <source>
        <dbReference type="Proteomes" id="UP000663833"/>
    </source>
</evidence>
<keyword evidence="8" id="KW-0843">Virulence</keyword>
<comment type="subcellular location">
    <subcellularLocation>
        <location evidence="1">Secreted</location>
    </subcellularLocation>
</comment>
<evidence type="ECO:0000256" key="7">
    <source>
        <dbReference type="ARBA" id="ARBA00022695"/>
    </source>
</evidence>
<evidence type="ECO:0000256" key="2">
    <source>
        <dbReference type="ARBA" id="ARBA00009558"/>
    </source>
</evidence>
<organism evidence="12 13">
    <name type="scientific">Rotaria socialis</name>
    <dbReference type="NCBI Taxonomy" id="392032"/>
    <lineage>
        <taxon>Eukaryota</taxon>
        <taxon>Metazoa</taxon>
        <taxon>Spiralia</taxon>
        <taxon>Gnathifera</taxon>
        <taxon>Rotifera</taxon>
        <taxon>Eurotatoria</taxon>
        <taxon>Bdelloidea</taxon>
        <taxon>Philodinida</taxon>
        <taxon>Philodinidae</taxon>
        <taxon>Rotaria</taxon>
    </lineage>
</organism>
<evidence type="ECO:0000313" key="12">
    <source>
        <dbReference type="EMBL" id="CAF3284639.1"/>
    </source>
</evidence>
<dbReference type="PROSITE" id="PS51996">
    <property type="entry name" value="TR_MART"/>
    <property type="match status" value="1"/>
</dbReference>
<dbReference type="PANTHER" id="PTHR10339:SF25">
    <property type="entry name" value="SECRETED EXOENZYME S"/>
    <property type="match status" value="1"/>
</dbReference>
<dbReference type="PANTHER" id="PTHR10339">
    <property type="entry name" value="ADP-RIBOSYLTRANSFERASE"/>
    <property type="match status" value="1"/>
</dbReference>
<name>A0A817SA11_9BILA</name>
<dbReference type="GO" id="GO:0005576">
    <property type="term" value="C:extracellular region"/>
    <property type="evidence" value="ECO:0007669"/>
    <property type="project" value="UniProtKB-SubCell"/>
</dbReference>
<feature type="compositionally biased region" description="Polar residues" evidence="11">
    <location>
        <begin position="292"/>
        <end position="301"/>
    </location>
</feature>
<dbReference type="EMBL" id="CAJNYD010000661">
    <property type="protein sequence ID" value="CAF3284639.1"/>
    <property type="molecule type" value="Genomic_DNA"/>
</dbReference>
<feature type="region of interest" description="Disordered" evidence="11">
    <location>
        <begin position="277"/>
        <end position="301"/>
    </location>
</feature>
<keyword evidence="10" id="KW-0520">NAD</keyword>
<comment type="catalytic activity">
    <reaction evidence="9 10">
        <text>L-arginyl-[protein] + NAD(+) = N(omega)-(ADP-D-ribosyl)-L-arginyl-[protein] + nicotinamide + H(+)</text>
        <dbReference type="Rhea" id="RHEA:19149"/>
        <dbReference type="Rhea" id="RHEA-COMP:10532"/>
        <dbReference type="Rhea" id="RHEA-COMP:15087"/>
        <dbReference type="ChEBI" id="CHEBI:15378"/>
        <dbReference type="ChEBI" id="CHEBI:17154"/>
        <dbReference type="ChEBI" id="CHEBI:29965"/>
        <dbReference type="ChEBI" id="CHEBI:57540"/>
        <dbReference type="ChEBI" id="CHEBI:142554"/>
        <dbReference type="EC" id="2.4.2.31"/>
    </reaction>
</comment>
<protein>
    <recommendedName>
        <fullName evidence="10">NAD(P)(+)--arginine ADP-ribosyltransferase</fullName>
        <ecNumber evidence="10">2.4.2.31</ecNumber>
    </recommendedName>
    <alternativeName>
        <fullName evidence="10">Mono(ADP-ribosyl)transferase</fullName>
    </alternativeName>
</protein>
<accession>A0A817SA11</accession>
<dbReference type="GO" id="GO:0003950">
    <property type="term" value="F:NAD+ poly-ADP-ribosyltransferase activity"/>
    <property type="evidence" value="ECO:0007669"/>
    <property type="project" value="TreeGrafter"/>
</dbReference>